<name>A0A7W6K654_9HYPH</name>
<dbReference type="InterPro" id="IPR029062">
    <property type="entry name" value="Class_I_gatase-like"/>
</dbReference>
<keyword evidence="2" id="KW-1133">Transmembrane helix</keyword>
<keyword evidence="4" id="KW-1185">Reference proteome</keyword>
<evidence type="ECO:0000313" key="4">
    <source>
        <dbReference type="Proteomes" id="UP000584824"/>
    </source>
</evidence>
<dbReference type="PANTHER" id="PTHR37947:SF1">
    <property type="entry name" value="BLL2462 PROTEIN"/>
    <property type="match status" value="1"/>
</dbReference>
<accession>A0A7W6K654</accession>
<feature type="transmembrane region" description="Helical" evidence="2">
    <location>
        <begin position="12"/>
        <end position="30"/>
    </location>
</feature>
<protein>
    <recommendedName>
        <fullName evidence="5">Glutamine amidotransferase domain-containing protein</fullName>
    </recommendedName>
</protein>
<dbReference type="EMBL" id="JACIDU010000014">
    <property type="protein sequence ID" value="MBB4104717.1"/>
    <property type="molecule type" value="Genomic_DNA"/>
</dbReference>
<organism evidence="3 4">
    <name type="scientific">Allorhizobium borbori</name>
    <dbReference type="NCBI Taxonomy" id="485907"/>
    <lineage>
        <taxon>Bacteria</taxon>
        <taxon>Pseudomonadati</taxon>
        <taxon>Pseudomonadota</taxon>
        <taxon>Alphaproteobacteria</taxon>
        <taxon>Hyphomicrobiales</taxon>
        <taxon>Rhizobiaceae</taxon>
        <taxon>Rhizobium/Agrobacterium group</taxon>
        <taxon>Allorhizobium</taxon>
    </lineage>
</organism>
<reference evidence="3 4" key="1">
    <citation type="submission" date="2020-08" db="EMBL/GenBank/DDBJ databases">
        <title>Genomic Encyclopedia of Type Strains, Phase IV (KMG-IV): sequencing the most valuable type-strain genomes for metagenomic binning, comparative biology and taxonomic classification.</title>
        <authorList>
            <person name="Goeker M."/>
        </authorList>
    </citation>
    <scope>NUCLEOTIDE SEQUENCE [LARGE SCALE GENOMIC DNA]</scope>
    <source>
        <strain evidence="3 4">DSM 26385</strain>
    </source>
</reference>
<dbReference type="Gene3D" id="3.40.50.880">
    <property type="match status" value="1"/>
</dbReference>
<comment type="caution">
    <text evidence="3">The sequence shown here is derived from an EMBL/GenBank/DDBJ whole genome shotgun (WGS) entry which is preliminary data.</text>
</comment>
<dbReference type="Proteomes" id="UP000584824">
    <property type="component" value="Unassembled WGS sequence"/>
</dbReference>
<sequence length="692" mass="74813">MALTFSPLLPWPLIAALGVAALVLAALGFWRGMRGSALRALALAALLGAIANPLLVDEQREPLSTVVPIVVDRSASQTATDRTTRTDAALAGLIDRFKAFPRIETRIVEAKDDPDTDTPSTRLFSALSDAIADVPSARVGAAIFLTDGQIHDLPGPDANLGFNAPIHGLITGKADEFDRRIEIIRGPRFGIVGEEQEITLRVFDDGQQSTSAPDAEIAVRINGEAQPPLRAIPGAEVSYRFKVPRGGANVLEFSVAERPGEITAANNRAVHVIEGIRQNLRVLLVSGEPHSGERAWRNLLKSDASVDLVHFTILRPPEKQDGTPINELSLIAFPTRELFVEKIEDFDLIIFDRYQHRNVLPILYYDYIAQYVEKGGALLIAAGPEHASEASIALTPLSAVLPAAPTGRMNEAPFYPRLSEAGQKHPVTRGLEGAAVEPPHWGRWFRTVEVGTPRGQTVMVANDNKPLLVLNRQGEGRVAMLLSDQGWLWARGFEGGGPHVALYRRIAHWLMKQPELEEEALTARASGRSLTVLRQTIGADPGPATVKYPSGRTESLPLTPAAPGLYRAEKRMEETGLYEITSGDLKTLVHAGAVDAPEFKAMASTTETLKPYADKTHGLVTRIASASGDGVTLPSILPVNGEVRVSDPGRLSIRMTGETVLKGIDTLPLFAGFLGLAVLLLAISATWWREGR</sequence>
<dbReference type="PANTHER" id="PTHR37947">
    <property type="entry name" value="BLL2462 PROTEIN"/>
    <property type="match status" value="1"/>
</dbReference>
<keyword evidence="2" id="KW-0472">Membrane</keyword>
<dbReference type="RefSeq" id="WP_183793797.1">
    <property type="nucleotide sequence ID" value="NZ_JACIDU010000014.1"/>
</dbReference>
<gene>
    <name evidence="3" type="ORF">GGQ66_003296</name>
</gene>
<evidence type="ECO:0008006" key="5">
    <source>
        <dbReference type="Google" id="ProtNLM"/>
    </source>
</evidence>
<evidence type="ECO:0000256" key="2">
    <source>
        <dbReference type="SAM" id="Phobius"/>
    </source>
</evidence>
<keyword evidence="2" id="KW-0812">Transmembrane</keyword>
<evidence type="ECO:0000256" key="1">
    <source>
        <dbReference type="SAM" id="MobiDB-lite"/>
    </source>
</evidence>
<dbReference type="AlphaFoldDB" id="A0A7W6K654"/>
<feature type="transmembrane region" description="Helical" evidence="2">
    <location>
        <begin position="667"/>
        <end position="688"/>
    </location>
</feature>
<evidence type="ECO:0000313" key="3">
    <source>
        <dbReference type="EMBL" id="MBB4104717.1"/>
    </source>
</evidence>
<feature type="region of interest" description="Disordered" evidence="1">
    <location>
        <begin position="541"/>
        <end position="560"/>
    </location>
</feature>
<proteinExistence type="predicted"/>
<dbReference type="SUPFAM" id="SSF52317">
    <property type="entry name" value="Class I glutamine amidotransferase-like"/>
    <property type="match status" value="1"/>
</dbReference>